<accession>A0A7W0C8B5</accession>
<evidence type="ECO:0000313" key="5">
    <source>
        <dbReference type="EMBL" id="MBA2880914.1"/>
    </source>
</evidence>
<dbReference type="Gene3D" id="2.40.30.170">
    <property type="match status" value="1"/>
</dbReference>
<comment type="caution">
    <text evidence="5">The sequence shown here is derived from an EMBL/GenBank/DDBJ whole genome shotgun (WGS) entry which is preliminary data.</text>
</comment>
<dbReference type="PANTHER" id="PTHR30469:SF15">
    <property type="entry name" value="HLYD FAMILY OF SECRETION PROTEINS"/>
    <property type="match status" value="1"/>
</dbReference>
<dbReference type="PANTHER" id="PTHR30469">
    <property type="entry name" value="MULTIDRUG RESISTANCE PROTEIN MDTA"/>
    <property type="match status" value="1"/>
</dbReference>
<feature type="transmembrane region" description="Helical" evidence="3">
    <location>
        <begin position="7"/>
        <end position="25"/>
    </location>
</feature>
<sequence>MRRGFRIGIPILVIICLVGGAILLVKQKKKDLGQTPAYGLKPRPVTVAVAEKGDLALKKEYLAVVEPFNEARVSARVTAEVEDIRVDEGDGVKAGEVLAELDAKEVEYAIDAVSSRIEQARAELSGSRATVEALRESYAYWRAEKKRSRALSEKGAISKSEAEQTAQKAADIKGKLTAAQTKSSAIERQIDALKKQKAELFTRRGYYTIKSPFDGIVTGRLADLGDMAAPAKTLFTVQDPSGVKIAFDVPQKDLPEVQKGLKAAFEVNGGMQKAEIRLMEPALDKAKMMRAEIWLDRAAAAGLDTGAYLPVTVKVAQLTDVILLPASALIEGPQQGRTHVFTVKDKTLSAKPVQLLGRTADRAAVRGIDAKTQVVENTYLGWATLSSGEKVEVVQ</sequence>
<reference evidence="5 6" key="1">
    <citation type="submission" date="2020-07" db="EMBL/GenBank/DDBJ databases">
        <title>Genomic Encyclopedia of Type Strains, Phase IV (KMG-IV): sequencing the most valuable type-strain genomes for metagenomic binning, comparative biology and taxonomic classification.</title>
        <authorList>
            <person name="Goeker M."/>
        </authorList>
    </citation>
    <scope>NUCLEOTIDE SEQUENCE [LARGE SCALE GENOMIC DNA]</scope>
    <source>
        <strain evidence="5 6">DSM 17721</strain>
    </source>
</reference>
<dbReference type="AlphaFoldDB" id="A0A7W0C8B5"/>
<dbReference type="Gene3D" id="1.10.287.470">
    <property type="entry name" value="Helix hairpin bin"/>
    <property type="match status" value="1"/>
</dbReference>
<keyword evidence="3" id="KW-0812">Transmembrane</keyword>
<keyword evidence="3" id="KW-0472">Membrane</keyword>
<proteinExistence type="inferred from homology"/>
<keyword evidence="3" id="KW-1133">Transmembrane helix</keyword>
<keyword evidence="2" id="KW-0175">Coiled coil</keyword>
<dbReference type="NCBIfam" id="TIGR01730">
    <property type="entry name" value="RND_mfp"/>
    <property type="match status" value="1"/>
</dbReference>
<dbReference type="Gene3D" id="2.40.50.100">
    <property type="match status" value="1"/>
</dbReference>
<evidence type="ECO:0000256" key="1">
    <source>
        <dbReference type="ARBA" id="ARBA00009477"/>
    </source>
</evidence>
<feature type="coiled-coil region" evidence="2">
    <location>
        <begin position="103"/>
        <end position="137"/>
    </location>
</feature>
<protein>
    <submittedName>
        <fullName evidence="5">RND family efflux transporter MFP subunit</fullName>
    </submittedName>
</protein>
<evidence type="ECO:0000259" key="4">
    <source>
        <dbReference type="Pfam" id="PF25973"/>
    </source>
</evidence>
<comment type="similarity">
    <text evidence="1">Belongs to the membrane fusion protein (MFP) (TC 8.A.1) family.</text>
</comment>
<dbReference type="InterPro" id="IPR006143">
    <property type="entry name" value="RND_pump_MFP"/>
</dbReference>
<evidence type="ECO:0000256" key="2">
    <source>
        <dbReference type="SAM" id="Coils"/>
    </source>
</evidence>
<dbReference type="GO" id="GO:1990281">
    <property type="term" value="C:efflux pump complex"/>
    <property type="evidence" value="ECO:0007669"/>
    <property type="project" value="TreeGrafter"/>
</dbReference>
<dbReference type="SUPFAM" id="SSF111369">
    <property type="entry name" value="HlyD-like secretion proteins"/>
    <property type="match status" value="1"/>
</dbReference>
<dbReference type="RefSeq" id="WP_181550590.1">
    <property type="nucleotide sequence ID" value="NZ_JACDUS010000003.1"/>
</dbReference>
<keyword evidence="6" id="KW-1185">Reference proteome</keyword>
<evidence type="ECO:0000256" key="3">
    <source>
        <dbReference type="SAM" id="Phobius"/>
    </source>
</evidence>
<dbReference type="Proteomes" id="UP000525298">
    <property type="component" value="Unassembled WGS sequence"/>
</dbReference>
<evidence type="ECO:0000313" key="6">
    <source>
        <dbReference type="Proteomes" id="UP000525298"/>
    </source>
</evidence>
<dbReference type="GO" id="GO:0015562">
    <property type="term" value="F:efflux transmembrane transporter activity"/>
    <property type="evidence" value="ECO:0007669"/>
    <property type="project" value="TreeGrafter"/>
</dbReference>
<dbReference type="EMBL" id="JACDUS010000003">
    <property type="protein sequence ID" value="MBA2880914.1"/>
    <property type="molecule type" value="Genomic_DNA"/>
</dbReference>
<feature type="domain" description="CzcB-like barrel-sandwich hybrid" evidence="4">
    <location>
        <begin position="70"/>
        <end position="239"/>
    </location>
</feature>
<feature type="coiled-coil region" evidence="2">
    <location>
        <begin position="176"/>
        <end position="203"/>
    </location>
</feature>
<organism evidence="5 6">
    <name type="scientific">Desulfosalsimonas propionicica</name>
    <dbReference type="NCBI Taxonomy" id="332175"/>
    <lineage>
        <taxon>Bacteria</taxon>
        <taxon>Pseudomonadati</taxon>
        <taxon>Thermodesulfobacteriota</taxon>
        <taxon>Desulfobacteria</taxon>
        <taxon>Desulfobacterales</taxon>
        <taxon>Desulfosalsimonadaceae</taxon>
        <taxon>Desulfosalsimonas</taxon>
    </lineage>
</organism>
<dbReference type="Gene3D" id="2.40.420.20">
    <property type="match status" value="1"/>
</dbReference>
<name>A0A7W0C8B5_9BACT</name>
<dbReference type="Pfam" id="PF25973">
    <property type="entry name" value="BSH_CzcB"/>
    <property type="match status" value="1"/>
</dbReference>
<gene>
    <name evidence="5" type="ORF">HNR65_001240</name>
</gene>
<dbReference type="InterPro" id="IPR058647">
    <property type="entry name" value="BSH_CzcB-like"/>
</dbReference>